<name>A0ABQ4S3I8_9HYPH</name>
<dbReference type="EMBL" id="BPQP01000080">
    <property type="protein sequence ID" value="GJD97180.1"/>
    <property type="molecule type" value="Genomic_DNA"/>
</dbReference>
<reference evidence="1" key="1">
    <citation type="journal article" date="2021" name="Front. Microbiol.">
        <title>Comprehensive Comparative Genomics and Phenotyping of Methylobacterium Species.</title>
        <authorList>
            <person name="Alessa O."/>
            <person name="Ogura Y."/>
            <person name="Fujitani Y."/>
            <person name="Takami H."/>
            <person name="Hayashi T."/>
            <person name="Sahin N."/>
            <person name="Tani A."/>
        </authorList>
    </citation>
    <scope>NUCLEOTIDE SEQUENCE</scope>
    <source>
        <strain evidence="1">DSM 19015</strain>
    </source>
</reference>
<evidence type="ECO:0000313" key="1">
    <source>
        <dbReference type="EMBL" id="GJD97180.1"/>
    </source>
</evidence>
<dbReference type="Proteomes" id="UP001055125">
    <property type="component" value="Unassembled WGS sequence"/>
</dbReference>
<sequence length="62" mass="6692">MRSLLALVVLAVAGFVLVGMFVAPSQPPLRAWYLNNACVHLDKVTPQICAPAREADSGQQRT</sequence>
<comment type="caution">
    <text evidence="1">The sequence shown here is derived from an EMBL/GenBank/DDBJ whole genome shotgun (WGS) entry which is preliminary data.</text>
</comment>
<accession>A0ABQ4S3I8</accession>
<gene>
    <name evidence="1" type="ORF">OCOJLMKI_4408</name>
</gene>
<proteinExistence type="predicted"/>
<dbReference type="RefSeq" id="WP_238246261.1">
    <property type="nucleotide sequence ID" value="NZ_BPQP01000080.1"/>
</dbReference>
<reference evidence="1" key="2">
    <citation type="submission" date="2021-08" db="EMBL/GenBank/DDBJ databases">
        <authorList>
            <person name="Tani A."/>
            <person name="Ola A."/>
            <person name="Ogura Y."/>
            <person name="Katsura K."/>
            <person name="Hayashi T."/>
        </authorList>
    </citation>
    <scope>NUCLEOTIDE SEQUENCE</scope>
    <source>
        <strain evidence="1">DSM 19015</strain>
    </source>
</reference>
<organism evidence="1 2">
    <name type="scientific">Methylobacterium iners</name>
    <dbReference type="NCBI Taxonomy" id="418707"/>
    <lineage>
        <taxon>Bacteria</taxon>
        <taxon>Pseudomonadati</taxon>
        <taxon>Pseudomonadota</taxon>
        <taxon>Alphaproteobacteria</taxon>
        <taxon>Hyphomicrobiales</taxon>
        <taxon>Methylobacteriaceae</taxon>
        <taxon>Methylobacterium</taxon>
    </lineage>
</organism>
<evidence type="ECO:0000313" key="2">
    <source>
        <dbReference type="Proteomes" id="UP001055125"/>
    </source>
</evidence>
<keyword evidence="2" id="KW-1185">Reference proteome</keyword>
<protein>
    <submittedName>
        <fullName evidence="1">Uncharacterized protein</fullName>
    </submittedName>
</protein>